<accession>A0A261FPC7</accession>
<organism evidence="4 5">
    <name type="scientific">Bifidobacterium myosotis</name>
    <dbReference type="NCBI Taxonomy" id="1630166"/>
    <lineage>
        <taxon>Bacteria</taxon>
        <taxon>Bacillati</taxon>
        <taxon>Actinomycetota</taxon>
        <taxon>Actinomycetes</taxon>
        <taxon>Bifidobacteriales</taxon>
        <taxon>Bifidobacteriaceae</taxon>
        <taxon>Bifidobacterium</taxon>
    </lineage>
</organism>
<evidence type="ECO:0000313" key="5">
    <source>
        <dbReference type="Proteomes" id="UP000216871"/>
    </source>
</evidence>
<keyword evidence="1 2" id="KW-0238">DNA-binding</keyword>
<feature type="DNA-binding region" description="H-T-H motif" evidence="2">
    <location>
        <begin position="40"/>
        <end position="59"/>
    </location>
</feature>
<dbReference type="AlphaFoldDB" id="A0A261FPC7"/>
<comment type="caution">
    <text evidence="4">The sequence shown here is derived from an EMBL/GenBank/DDBJ whole genome shotgun (WGS) entry which is preliminary data.</text>
</comment>
<dbReference type="InterPro" id="IPR009057">
    <property type="entry name" value="Homeodomain-like_sf"/>
</dbReference>
<evidence type="ECO:0000256" key="2">
    <source>
        <dbReference type="PROSITE-ProRule" id="PRU00335"/>
    </source>
</evidence>
<keyword evidence="5" id="KW-1185">Reference proteome</keyword>
<dbReference type="Proteomes" id="UP000216871">
    <property type="component" value="Unassembled WGS sequence"/>
</dbReference>
<dbReference type="EMBL" id="MWWW01000004">
    <property type="protein sequence ID" value="OZG61041.1"/>
    <property type="molecule type" value="Genomic_DNA"/>
</dbReference>
<dbReference type="InterPro" id="IPR001647">
    <property type="entry name" value="HTH_TetR"/>
</dbReference>
<proteinExistence type="predicted"/>
<gene>
    <name evidence="4" type="ORF">BMYO_0340</name>
</gene>
<dbReference type="Gene3D" id="1.10.357.10">
    <property type="entry name" value="Tetracycline Repressor, domain 2"/>
    <property type="match status" value="1"/>
</dbReference>
<dbReference type="PROSITE" id="PS50977">
    <property type="entry name" value="HTH_TETR_2"/>
    <property type="match status" value="1"/>
</dbReference>
<evidence type="ECO:0000313" key="4">
    <source>
        <dbReference type="EMBL" id="OZG61041.1"/>
    </source>
</evidence>
<feature type="domain" description="HTH tetR-type" evidence="3">
    <location>
        <begin position="17"/>
        <end position="77"/>
    </location>
</feature>
<name>A0A261FPC7_9BIFI</name>
<evidence type="ECO:0000256" key="1">
    <source>
        <dbReference type="ARBA" id="ARBA00023125"/>
    </source>
</evidence>
<sequence length="209" mass="23950">MISISNPLRRRTRLTPEQRREQIAQAAVTIIAQYGSYGFSMQRLADAVHMTVPGLNHYVSSREEVLALVIETYYDTDTGTYTPLPDTNDGHNVSMPAYLRKLVKSNASRPEMVALFMQLAIESANPHHPAHEFYRDRHATILKDMMAIDWNLPPYYRNPEHLHDLIVTAFFAMDGVQVQAMTNPGEDMVQLWARAERTLFPSPTWDGYR</sequence>
<dbReference type="GO" id="GO:0003677">
    <property type="term" value="F:DNA binding"/>
    <property type="evidence" value="ECO:0007669"/>
    <property type="project" value="UniProtKB-UniRule"/>
</dbReference>
<reference evidence="4 5" key="1">
    <citation type="journal article" date="2017" name="BMC Genomics">
        <title>Comparative genomic and phylogenomic analyses of the Bifidobacteriaceae family.</title>
        <authorList>
            <person name="Lugli G.A."/>
            <person name="Milani C."/>
            <person name="Turroni F."/>
            <person name="Duranti S."/>
            <person name="Mancabelli L."/>
            <person name="Mangifesta M."/>
            <person name="Ferrario C."/>
            <person name="Modesto M."/>
            <person name="Mattarelli P."/>
            <person name="Jiri K."/>
            <person name="van Sinderen D."/>
            <person name="Ventura M."/>
        </authorList>
    </citation>
    <scope>NUCLEOTIDE SEQUENCE [LARGE SCALE GENOMIC DNA]</scope>
    <source>
        <strain evidence="4 5">DSM 100196</strain>
    </source>
</reference>
<dbReference type="RefSeq" id="WP_094666886.1">
    <property type="nucleotide sequence ID" value="NZ_MWWW01000004.1"/>
</dbReference>
<dbReference type="SUPFAM" id="SSF46689">
    <property type="entry name" value="Homeodomain-like"/>
    <property type="match status" value="1"/>
</dbReference>
<protein>
    <submittedName>
        <fullName evidence="4">TetR family transcriptional regulator</fullName>
    </submittedName>
</protein>
<evidence type="ECO:0000259" key="3">
    <source>
        <dbReference type="PROSITE" id="PS50977"/>
    </source>
</evidence>